<dbReference type="Proteomes" id="UP000275048">
    <property type="component" value="Unassembled WGS sequence"/>
</dbReference>
<accession>A0A3M8AKU0</accession>
<keyword evidence="1" id="KW-0472">Membrane</keyword>
<sequence>MNSIATRYRTGLTVAVALATMIVIAGLVVGSPTIERVIPRLPDPPGTLVALGLAAVAAVTALVVLVVRGAAAARTSARRAALESVYAGEVSCGIRNGDLAARLDQLREPGSKAVALSSRFSIVADAAGISFWVGGRRPRRAAMFVWREVRNIRSDSTVVGSASVPLAVLRIRRAGTSIELPMVLSDARAGHYALVDGPFYAVVRAWKAKHRAALAAEGLELPPLTAPIPIIRQDQPAA</sequence>
<keyword evidence="3" id="KW-1185">Reference proteome</keyword>
<reference evidence="2 3" key="1">
    <citation type="submission" date="2018-10" db="EMBL/GenBank/DDBJ databases">
        <title>Isolation, diversity and antibacterial activity of antinobacteria from the wheat rhizosphere soil.</title>
        <authorList>
            <person name="Sun T."/>
        </authorList>
    </citation>
    <scope>NUCLEOTIDE SEQUENCE [LARGE SCALE GENOMIC DNA]</scope>
    <source>
        <strain evidence="2 3">SJ-23</strain>
    </source>
</reference>
<organism evidence="2 3">
    <name type="scientific">Agromyces tardus</name>
    <dbReference type="NCBI Taxonomy" id="2583849"/>
    <lineage>
        <taxon>Bacteria</taxon>
        <taxon>Bacillati</taxon>
        <taxon>Actinomycetota</taxon>
        <taxon>Actinomycetes</taxon>
        <taxon>Micrococcales</taxon>
        <taxon>Microbacteriaceae</taxon>
        <taxon>Agromyces</taxon>
    </lineage>
</organism>
<feature type="transmembrane region" description="Helical" evidence="1">
    <location>
        <begin position="12"/>
        <end position="34"/>
    </location>
</feature>
<evidence type="ECO:0000256" key="1">
    <source>
        <dbReference type="SAM" id="Phobius"/>
    </source>
</evidence>
<dbReference type="OrthoDB" id="5117428at2"/>
<proteinExistence type="predicted"/>
<dbReference type="RefSeq" id="WP_122935456.1">
    <property type="nucleotide sequence ID" value="NZ_JBHSNT010000044.1"/>
</dbReference>
<name>A0A3M8AKU0_9MICO</name>
<keyword evidence="1" id="KW-1133">Transmembrane helix</keyword>
<dbReference type="EMBL" id="RHHB01000002">
    <property type="protein sequence ID" value="RNB51822.1"/>
    <property type="molecule type" value="Genomic_DNA"/>
</dbReference>
<feature type="transmembrane region" description="Helical" evidence="1">
    <location>
        <begin position="46"/>
        <end position="71"/>
    </location>
</feature>
<dbReference type="AlphaFoldDB" id="A0A3M8AKU0"/>
<comment type="caution">
    <text evidence="2">The sequence shown here is derived from an EMBL/GenBank/DDBJ whole genome shotgun (WGS) entry which is preliminary data.</text>
</comment>
<evidence type="ECO:0000313" key="3">
    <source>
        <dbReference type="Proteomes" id="UP000275048"/>
    </source>
</evidence>
<evidence type="ECO:0000313" key="2">
    <source>
        <dbReference type="EMBL" id="RNB51822.1"/>
    </source>
</evidence>
<protein>
    <submittedName>
        <fullName evidence="2">Uncharacterized protein</fullName>
    </submittedName>
</protein>
<keyword evidence="1" id="KW-0812">Transmembrane</keyword>
<gene>
    <name evidence="2" type="ORF">EDM22_02400</name>
</gene>